<dbReference type="Proteomes" id="UP000663829">
    <property type="component" value="Unassembled WGS sequence"/>
</dbReference>
<evidence type="ECO:0000313" key="2">
    <source>
        <dbReference type="EMBL" id="CAF1129335.1"/>
    </source>
</evidence>
<comment type="caution">
    <text evidence="2">The sequence shown here is derived from an EMBL/GenBank/DDBJ whole genome shotgun (WGS) entry which is preliminary data.</text>
</comment>
<accession>A0A814R7Q0</accession>
<dbReference type="EMBL" id="CAJNOK010010190">
    <property type="protein sequence ID" value="CAF1108762.1"/>
    <property type="molecule type" value="Genomic_DNA"/>
</dbReference>
<organism evidence="2 5">
    <name type="scientific">Didymodactylos carnosus</name>
    <dbReference type="NCBI Taxonomy" id="1234261"/>
    <lineage>
        <taxon>Eukaryota</taxon>
        <taxon>Metazoa</taxon>
        <taxon>Spiralia</taxon>
        <taxon>Gnathifera</taxon>
        <taxon>Rotifera</taxon>
        <taxon>Eurotatoria</taxon>
        <taxon>Bdelloidea</taxon>
        <taxon>Philodinida</taxon>
        <taxon>Philodinidae</taxon>
        <taxon>Didymodactylos</taxon>
    </lineage>
</organism>
<evidence type="ECO:0000313" key="1">
    <source>
        <dbReference type="EMBL" id="CAF1108762.1"/>
    </source>
</evidence>
<dbReference type="EMBL" id="CAJOBC010006268">
    <property type="protein sequence ID" value="CAF3893015.1"/>
    <property type="molecule type" value="Genomic_DNA"/>
</dbReference>
<dbReference type="AlphaFoldDB" id="A0A814R7Q0"/>
<proteinExistence type="predicted"/>
<evidence type="ECO:0000313" key="5">
    <source>
        <dbReference type="Proteomes" id="UP000663829"/>
    </source>
</evidence>
<dbReference type="EMBL" id="CAJNOQ010006268">
    <property type="protein sequence ID" value="CAF1129335.1"/>
    <property type="molecule type" value="Genomic_DNA"/>
</dbReference>
<name>A0A814R7Q0_9BILA</name>
<reference evidence="2" key="1">
    <citation type="submission" date="2021-02" db="EMBL/GenBank/DDBJ databases">
        <authorList>
            <person name="Nowell W R."/>
        </authorList>
    </citation>
    <scope>NUCLEOTIDE SEQUENCE</scope>
</reference>
<protein>
    <submittedName>
        <fullName evidence="2">Uncharacterized protein</fullName>
    </submittedName>
</protein>
<dbReference type="Proteomes" id="UP000681722">
    <property type="component" value="Unassembled WGS sequence"/>
</dbReference>
<keyword evidence="5" id="KW-1185">Reference proteome</keyword>
<evidence type="ECO:0000313" key="3">
    <source>
        <dbReference type="EMBL" id="CAF3874919.1"/>
    </source>
</evidence>
<dbReference type="EMBL" id="CAJOBA010012365">
    <property type="protein sequence ID" value="CAF3874919.1"/>
    <property type="molecule type" value="Genomic_DNA"/>
</dbReference>
<dbReference type="Proteomes" id="UP000677228">
    <property type="component" value="Unassembled WGS sequence"/>
</dbReference>
<evidence type="ECO:0000313" key="4">
    <source>
        <dbReference type="EMBL" id="CAF3893015.1"/>
    </source>
</evidence>
<dbReference type="Proteomes" id="UP000682733">
    <property type="component" value="Unassembled WGS sequence"/>
</dbReference>
<gene>
    <name evidence="2" type="ORF">GPM918_LOCUS20108</name>
    <name evidence="1" type="ORF">OVA965_LOCUS19659</name>
    <name evidence="4" type="ORF">SRO942_LOCUS20105</name>
    <name evidence="3" type="ORF">TMI583_LOCUS19782</name>
</gene>
<sequence length="70" mass="8216">MEALHNPRRATTFYVAHFEDQNISNCAFDDDKEHASDFINISKSNCARKEEKEREKRIASDPVNFELFTH</sequence>